<evidence type="ECO:0000313" key="2">
    <source>
        <dbReference type="EMBL" id="KAH0755379.1"/>
    </source>
</evidence>
<accession>A0ABQ7UVW1</accession>
<dbReference type="Gene3D" id="1.10.10.10">
    <property type="entry name" value="Winged helix-like DNA-binding domain superfamily/Winged helix DNA-binding domain"/>
    <property type="match status" value="1"/>
</dbReference>
<dbReference type="SUPFAM" id="SSF52058">
    <property type="entry name" value="L domain-like"/>
    <property type="match status" value="1"/>
</dbReference>
<gene>
    <name evidence="2" type="ORF">KY290_025649</name>
</gene>
<comment type="caution">
    <text evidence="2">The sequence shown here is derived from an EMBL/GenBank/DDBJ whole genome shotgun (WGS) entry which is preliminary data.</text>
</comment>
<dbReference type="Gene3D" id="3.80.10.10">
    <property type="entry name" value="Ribonuclease Inhibitor"/>
    <property type="match status" value="1"/>
</dbReference>
<dbReference type="Proteomes" id="UP000826656">
    <property type="component" value="Unassembled WGS sequence"/>
</dbReference>
<keyword evidence="1" id="KW-0611">Plant defense</keyword>
<sequence>MKSPLVGSALPSKSGICYDHLSDHVKPCLVCLASYPKHEDIWMSELKDLLIVQGLVEQIEMKSAEEVVNELIVSSLTKAKALPPSFSNLCNLETLVEGSCMVLSPCFWSLAKQRDVSMNICSFYDPNINEPTVLDEESRFPNLQNLEVCIGQLPDCSAEKICFPRLDIMRLQWLSLTSDTLSRIGRLPNLQELILEDTIIEEGKEWNMEDVTFQNLKSLKLDSVEFSEWQVDAEKSFPVLEKLYIATCDKLMEIPDSFGDIASLELIKVWYSPQLKGLIFNIKEYVEEMTGEDKLEVCFQGRWSRECEYEYEFINFFRT</sequence>
<protein>
    <submittedName>
        <fullName evidence="2">Uncharacterized protein</fullName>
    </submittedName>
</protein>
<dbReference type="InterPro" id="IPR032675">
    <property type="entry name" value="LRR_dom_sf"/>
</dbReference>
<evidence type="ECO:0000256" key="1">
    <source>
        <dbReference type="ARBA" id="ARBA00022821"/>
    </source>
</evidence>
<dbReference type="PANTHER" id="PTHR15140:SF38">
    <property type="entry name" value="NB-ARC DOMAIN-CONTAINING PROTEIN"/>
    <property type="match status" value="1"/>
</dbReference>
<evidence type="ECO:0000313" key="3">
    <source>
        <dbReference type="Proteomes" id="UP000826656"/>
    </source>
</evidence>
<name>A0ABQ7UVW1_SOLTU</name>
<dbReference type="EMBL" id="JAIVGD010000018">
    <property type="protein sequence ID" value="KAH0755379.1"/>
    <property type="molecule type" value="Genomic_DNA"/>
</dbReference>
<organism evidence="2 3">
    <name type="scientific">Solanum tuberosum</name>
    <name type="common">Potato</name>
    <dbReference type="NCBI Taxonomy" id="4113"/>
    <lineage>
        <taxon>Eukaryota</taxon>
        <taxon>Viridiplantae</taxon>
        <taxon>Streptophyta</taxon>
        <taxon>Embryophyta</taxon>
        <taxon>Tracheophyta</taxon>
        <taxon>Spermatophyta</taxon>
        <taxon>Magnoliopsida</taxon>
        <taxon>eudicotyledons</taxon>
        <taxon>Gunneridae</taxon>
        <taxon>Pentapetalae</taxon>
        <taxon>asterids</taxon>
        <taxon>lamiids</taxon>
        <taxon>Solanales</taxon>
        <taxon>Solanaceae</taxon>
        <taxon>Solanoideae</taxon>
        <taxon>Solaneae</taxon>
        <taxon>Solanum</taxon>
    </lineage>
</organism>
<dbReference type="PANTHER" id="PTHR15140">
    <property type="entry name" value="TUBULIN-SPECIFIC CHAPERONE E"/>
    <property type="match status" value="1"/>
</dbReference>
<keyword evidence="3" id="KW-1185">Reference proteome</keyword>
<dbReference type="InterPro" id="IPR036388">
    <property type="entry name" value="WH-like_DNA-bd_sf"/>
</dbReference>
<reference evidence="2 3" key="1">
    <citation type="journal article" date="2021" name="bioRxiv">
        <title>Chromosome-scale and haplotype-resolved genome assembly of a tetraploid potato cultivar.</title>
        <authorList>
            <person name="Sun H."/>
            <person name="Jiao W.-B."/>
            <person name="Krause K."/>
            <person name="Campoy J.A."/>
            <person name="Goel M."/>
            <person name="Folz-Donahue K."/>
            <person name="Kukat C."/>
            <person name="Huettel B."/>
            <person name="Schneeberger K."/>
        </authorList>
    </citation>
    <scope>NUCLEOTIDE SEQUENCE [LARGE SCALE GENOMIC DNA]</scope>
    <source>
        <strain evidence="2">SolTubOtavaFocal</strain>
        <tissue evidence="2">Leaves</tissue>
    </source>
</reference>
<proteinExistence type="predicted"/>